<evidence type="ECO:0000256" key="1">
    <source>
        <dbReference type="SAM" id="MobiDB-lite"/>
    </source>
</evidence>
<gene>
    <name evidence="2" type="ORF">LCGC14_0608580</name>
</gene>
<evidence type="ECO:0000313" key="2">
    <source>
        <dbReference type="EMBL" id="KKN52815.1"/>
    </source>
</evidence>
<dbReference type="EMBL" id="LAZR01001003">
    <property type="protein sequence ID" value="KKN52815.1"/>
    <property type="molecule type" value="Genomic_DNA"/>
</dbReference>
<dbReference type="AlphaFoldDB" id="A0A0F9R8J8"/>
<reference evidence="2" key="1">
    <citation type="journal article" date="2015" name="Nature">
        <title>Complex archaea that bridge the gap between prokaryotes and eukaryotes.</title>
        <authorList>
            <person name="Spang A."/>
            <person name="Saw J.H."/>
            <person name="Jorgensen S.L."/>
            <person name="Zaremba-Niedzwiedzka K."/>
            <person name="Martijn J."/>
            <person name="Lind A.E."/>
            <person name="van Eijk R."/>
            <person name="Schleper C."/>
            <person name="Guy L."/>
            <person name="Ettema T.J."/>
        </authorList>
    </citation>
    <scope>NUCLEOTIDE SEQUENCE</scope>
</reference>
<comment type="caution">
    <text evidence="2">The sequence shown here is derived from an EMBL/GenBank/DDBJ whole genome shotgun (WGS) entry which is preliminary data.</text>
</comment>
<dbReference type="Gene3D" id="3.30.565.10">
    <property type="entry name" value="Histidine kinase-like ATPase, C-terminal domain"/>
    <property type="match status" value="1"/>
</dbReference>
<sequence length="593" mass="69007">MVKTEKRRLKMHEDLLMKVIKDQAGTLEKGILEGVMNLIEAGATRGDIGLIIEGDKGLLTIDDDGQGITTKEEIIANFEQFGTPHDESENKIWAKFRMGRGQLFAFGQNIWRTATFEMIVDIKNWGLTYHLKENLPYVNGCHITIELYDNPICDWKYPSIERFKDEIKELVEFVSTPIYFNNERVSVPPKELQWDEEDEFAYYLFHMGDKVCFYNLGAKVMEKSSWTLGVSGIVVSKQQLDVNFARNDVKSSCPIYRGIGEVIKRNRINETKEQKKYTAMTSAHRYVLLVDMRDAVQPLRDLRGKRIFKTAQGKYWTLNMLIKNNQEWTFAPDGCRIADKGMERGSTVCLSESILHKFNYSGEKKDFFSWLLKEQLREDNYYGGSSSYERNVFSWEREEIDNFLIQKSKIYIPYSVAEASRMGVRRCLQDGFSDTYRTLPHNKMTIVEKRILQILADYKCWQNRSICLGVSDTASAWTDGDSCIVLERTFLKNIDLHYKHDVHRLFAVMIHELAHDDNTEGTHRHSPEFDANFRTIIESRTSPFSNILIFFDKMRNAQMEIKKAREDTKEREKKDKRAKRLGLEESSIAAKNK</sequence>
<feature type="compositionally biased region" description="Basic and acidic residues" evidence="1">
    <location>
        <begin position="562"/>
        <end position="575"/>
    </location>
</feature>
<dbReference type="SUPFAM" id="SSF55874">
    <property type="entry name" value="ATPase domain of HSP90 chaperone/DNA topoisomerase II/histidine kinase"/>
    <property type="match status" value="1"/>
</dbReference>
<name>A0A0F9R8J8_9ZZZZ</name>
<dbReference type="InterPro" id="IPR036890">
    <property type="entry name" value="HATPase_C_sf"/>
</dbReference>
<proteinExistence type="predicted"/>
<feature type="region of interest" description="Disordered" evidence="1">
    <location>
        <begin position="562"/>
        <end position="593"/>
    </location>
</feature>
<protein>
    <submittedName>
        <fullName evidence="2">Uncharacterized protein</fullName>
    </submittedName>
</protein>
<accession>A0A0F9R8J8</accession>
<organism evidence="2">
    <name type="scientific">marine sediment metagenome</name>
    <dbReference type="NCBI Taxonomy" id="412755"/>
    <lineage>
        <taxon>unclassified sequences</taxon>
        <taxon>metagenomes</taxon>
        <taxon>ecological metagenomes</taxon>
    </lineage>
</organism>